<name>A0ABV2BSL6_9GAMM</name>
<dbReference type="Proteomes" id="UP001548189">
    <property type="component" value="Unassembled WGS sequence"/>
</dbReference>
<reference evidence="1 2" key="1">
    <citation type="submission" date="2024-06" db="EMBL/GenBank/DDBJ databases">
        <authorList>
            <person name="Li F."/>
        </authorList>
    </citation>
    <scope>NUCLEOTIDE SEQUENCE [LARGE SCALE GENOMIC DNA]</scope>
    <source>
        <strain evidence="1 2">GXAS 311</strain>
    </source>
</reference>
<sequence>MATNQLEFREELYIEHLEEASFLYEKRLNWLEDDEVGWQELEEIDLAIDAHLDALIVGDQLALQTCLKQIPNADFGVLHTIVRIICRYRLVHQLTNMWGKIDLEDEDKIKAIADALKWEVSKEMLPYLISVFENQQTELYPVVTPALARCDELAQQRLAASLINAQTKDKLTLLENIYSCKHNLTNENYYHLHHYLQDSDKRIVHQTALILIAFNDNTLNECRSRIRQLPYLFALAGNEQDSQMLLNVAQNGEADADILIALGLTGIFTTVFTLIKYLEHPELSDKAALALNLITGANLYVTEHKADDVKEDELFESELDAFKNNELPKNINGLPFGVAVKKLSTNVEEWESWLKANQNKFFPEGCYRNGHFFSASELLNNLINNQMPTKLRQLAYNELILRYQLTIPFYVDDPIYQQQITINKIYQWIEKNKAQNPDGFW</sequence>
<accession>A0ABV2BSL6</accession>
<protein>
    <recommendedName>
        <fullName evidence="3">HEAT repeat domain-containing protein</fullName>
    </recommendedName>
</protein>
<organism evidence="1 2">
    <name type="scientific">Aliikangiella maris</name>
    <dbReference type="NCBI Taxonomy" id="3162458"/>
    <lineage>
        <taxon>Bacteria</taxon>
        <taxon>Pseudomonadati</taxon>
        <taxon>Pseudomonadota</taxon>
        <taxon>Gammaproteobacteria</taxon>
        <taxon>Oceanospirillales</taxon>
        <taxon>Pleioneaceae</taxon>
        <taxon>Aliikangiella</taxon>
    </lineage>
</organism>
<proteinExistence type="predicted"/>
<evidence type="ECO:0008006" key="3">
    <source>
        <dbReference type="Google" id="ProtNLM"/>
    </source>
</evidence>
<dbReference type="EMBL" id="JBEVCJ010000006">
    <property type="protein sequence ID" value="MET1254928.1"/>
    <property type="molecule type" value="Genomic_DNA"/>
</dbReference>
<evidence type="ECO:0000313" key="1">
    <source>
        <dbReference type="EMBL" id="MET1254928.1"/>
    </source>
</evidence>
<keyword evidence="2" id="KW-1185">Reference proteome</keyword>
<evidence type="ECO:0000313" key="2">
    <source>
        <dbReference type="Proteomes" id="UP001548189"/>
    </source>
</evidence>
<comment type="caution">
    <text evidence="1">The sequence shown here is derived from an EMBL/GenBank/DDBJ whole genome shotgun (WGS) entry which is preliminary data.</text>
</comment>
<dbReference type="RefSeq" id="WP_353874542.1">
    <property type="nucleotide sequence ID" value="NZ_JBEVCJ010000006.1"/>
</dbReference>
<gene>
    <name evidence="1" type="ORF">ABVT43_07315</name>
</gene>